<feature type="compositionally biased region" description="Pro residues" evidence="1">
    <location>
        <begin position="207"/>
        <end position="224"/>
    </location>
</feature>
<accession>A0A139ATQ2</accession>
<gene>
    <name evidence="2" type="ORF">M427DRAFT_402362</name>
</gene>
<reference evidence="2 3" key="1">
    <citation type="journal article" date="2015" name="Genome Biol. Evol.">
        <title>Phylogenomic analyses indicate that early fungi evolved digesting cell walls of algal ancestors of land plants.</title>
        <authorList>
            <person name="Chang Y."/>
            <person name="Wang S."/>
            <person name="Sekimoto S."/>
            <person name="Aerts A.L."/>
            <person name="Choi C."/>
            <person name="Clum A."/>
            <person name="LaButti K.M."/>
            <person name="Lindquist E.A."/>
            <person name="Yee Ngan C."/>
            <person name="Ohm R.A."/>
            <person name="Salamov A.A."/>
            <person name="Grigoriev I.V."/>
            <person name="Spatafora J.W."/>
            <person name="Berbee M.L."/>
        </authorList>
    </citation>
    <scope>NUCLEOTIDE SEQUENCE [LARGE SCALE GENOMIC DNA]</scope>
    <source>
        <strain evidence="2 3">JEL478</strain>
    </source>
</reference>
<feature type="region of interest" description="Disordered" evidence="1">
    <location>
        <begin position="185"/>
        <end position="225"/>
    </location>
</feature>
<feature type="compositionally biased region" description="Polar residues" evidence="1">
    <location>
        <begin position="185"/>
        <end position="201"/>
    </location>
</feature>
<dbReference type="Proteomes" id="UP000070544">
    <property type="component" value="Unassembled WGS sequence"/>
</dbReference>
<evidence type="ECO:0000313" key="2">
    <source>
        <dbReference type="EMBL" id="KXS20108.1"/>
    </source>
</evidence>
<organism evidence="2 3">
    <name type="scientific">Gonapodya prolifera (strain JEL478)</name>
    <name type="common">Monoblepharis prolifera</name>
    <dbReference type="NCBI Taxonomy" id="1344416"/>
    <lineage>
        <taxon>Eukaryota</taxon>
        <taxon>Fungi</taxon>
        <taxon>Fungi incertae sedis</taxon>
        <taxon>Chytridiomycota</taxon>
        <taxon>Chytridiomycota incertae sedis</taxon>
        <taxon>Monoblepharidomycetes</taxon>
        <taxon>Monoblepharidales</taxon>
        <taxon>Gonapodyaceae</taxon>
        <taxon>Gonapodya</taxon>
    </lineage>
</organism>
<protein>
    <submittedName>
        <fullName evidence="2">Uncharacterized protein</fullName>
    </submittedName>
</protein>
<evidence type="ECO:0000256" key="1">
    <source>
        <dbReference type="SAM" id="MobiDB-lite"/>
    </source>
</evidence>
<evidence type="ECO:0000313" key="3">
    <source>
        <dbReference type="Proteomes" id="UP000070544"/>
    </source>
</evidence>
<name>A0A139ATQ2_GONPJ</name>
<dbReference type="AlphaFoldDB" id="A0A139ATQ2"/>
<proteinExistence type="predicted"/>
<dbReference type="EMBL" id="KQ965736">
    <property type="protein sequence ID" value="KXS20108.1"/>
    <property type="molecule type" value="Genomic_DNA"/>
</dbReference>
<sequence length="244" mass="26817">MCPAPSLENLEQSIVWIFGVSWRRHRCGTWKSEIERLWGRDDWGTEGLGIGPKIDRGFTPVLFARLAAVLLHTQLFEQSKGCNNICRKRREYKEGGAPRSLFSSSQEAPAGPVPAFQLRNTWDQLQDMLRSLEDSEKMCEDILDNCSDPFWIVPYLEKVVAGTTLTGAITFCTDLAGVSNITASPNPSQASQNASTNTTVLGSAVLPPAPNVPTQPATEPPPVTPNSHLVRTVCPHWTLPIPLP</sequence>
<keyword evidence="3" id="KW-1185">Reference proteome</keyword>